<keyword evidence="3 5" id="KW-0378">Hydrolase</keyword>
<gene>
    <name evidence="9" type="ORF">LXN57_42675</name>
</gene>
<dbReference type="PROSITE" id="PS00138">
    <property type="entry name" value="SUBTILASE_SER"/>
    <property type="match status" value="1"/>
</dbReference>
<keyword evidence="2 5" id="KW-0645">Protease</keyword>
<evidence type="ECO:0000256" key="3">
    <source>
        <dbReference type="ARBA" id="ARBA00022801"/>
    </source>
</evidence>
<dbReference type="InterPro" id="IPR008969">
    <property type="entry name" value="CarboxyPept-like_regulatory"/>
</dbReference>
<feature type="region of interest" description="Disordered" evidence="6">
    <location>
        <begin position="129"/>
        <end position="150"/>
    </location>
</feature>
<dbReference type="Pfam" id="PF00082">
    <property type="entry name" value="Peptidase_S8"/>
    <property type="match status" value="1"/>
</dbReference>
<evidence type="ECO:0000256" key="4">
    <source>
        <dbReference type="ARBA" id="ARBA00022825"/>
    </source>
</evidence>
<protein>
    <submittedName>
        <fullName evidence="9">S8 family serine peptidase</fullName>
    </submittedName>
</protein>
<feature type="chain" id="PRO_5045446025" evidence="7">
    <location>
        <begin position="25"/>
        <end position="832"/>
    </location>
</feature>
<dbReference type="InterPro" id="IPR000209">
    <property type="entry name" value="Peptidase_S8/S53_dom"/>
</dbReference>
<dbReference type="InterPro" id="IPR050131">
    <property type="entry name" value="Peptidase_S8_subtilisin-like"/>
</dbReference>
<dbReference type="SUPFAM" id="SSF52743">
    <property type="entry name" value="Subtilisin-like"/>
    <property type="match status" value="1"/>
</dbReference>
<keyword evidence="7" id="KW-0732">Signal</keyword>
<feature type="active site" description="Charge relay system" evidence="5">
    <location>
        <position position="191"/>
    </location>
</feature>
<dbReference type="PROSITE" id="PS51892">
    <property type="entry name" value="SUBTILASE"/>
    <property type="match status" value="1"/>
</dbReference>
<dbReference type="Pfam" id="PF13620">
    <property type="entry name" value="CarboxypepD_reg"/>
    <property type="match status" value="2"/>
</dbReference>
<dbReference type="SUPFAM" id="SSF49452">
    <property type="entry name" value="Starch-binding domain-like"/>
    <property type="match status" value="1"/>
</dbReference>
<dbReference type="Proteomes" id="UP001523216">
    <property type="component" value="Unassembled WGS sequence"/>
</dbReference>
<name>A0ABT0YG79_9ACTN</name>
<proteinExistence type="inferred from homology"/>
<dbReference type="PANTHER" id="PTHR43806:SF11">
    <property type="entry name" value="CEREVISIN-RELATED"/>
    <property type="match status" value="1"/>
</dbReference>
<evidence type="ECO:0000313" key="10">
    <source>
        <dbReference type="Proteomes" id="UP001523216"/>
    </source>
</evidence>
<feature type="active site" description="Charge relay system" evidence="5">
    <location>
        <position position="236"/>
    </location>
</feature>
<evidence type="ECO:0000256" key="7">
    <source>
        <dbReference type="SAM" id="SignalP"/>
    </source>
</evidence>
<reference evidence="9 10" key="1">
    <citation type="submission" date="2022-06" db="EMBL/GenBank/DDBJ databases">
        <title>Actinoplanes abujensis sp. nov., isolated from Nigerian arid soil.</title>
        <authorList>
            <person name="Ding P."/>
        </authorList>
    </citation>
    <scope>NUCLEOTIDE SEQUENCE [LARGE SCALE GENOMIC DNA]</scope>
    <source>
        <strain evidence="10">TRM88002</strain>
    </source>
</reference>
<dbReference type="RefSeq" id="WP_251804012.1">
    <property type="nucleotide sequence ID" value="NZ_JAMQOL010000074.1"/>
</dbReference>
<dbReference type="Gene3D" id="3.40.50.200">
    <property type="entry name" value="Peptidase S8/S53 domain"/>
    <property type="match status" value="1"/>
</dbReference>
<dbReference type="Gene3D" id="2.60.40.1120">
    <property type="entry name" value="Carboxypeptidase-like, regulatory domain"/>
    <property type="match status" value="2"/>
</dbReference>
<evidence type="ECO:0000256" key="5">
    <source>
        <dbReference type="PROSITE-ProRule" id="PRU01240"/>
    </source>
</evidence>
<keyword evidence="4 5" id="KW-0720">Serine protease</keyword>
<feature type="signal peptide" evidence="7">
    <location>
        <begin position="1"/>
        <end position="24"/>
    </location>
</feature>
<accession>A0ABT0YG79</accession>
<feature type="active site" description="Charge relay system" evidence="5">
    <location>
        <position position="405"/>
    </location>
</feature>
<dbReference type="InterPro" id="IPR013784">
    <property type="entry name" value="Carb-bd-like_fold"/>
</dbReference>
<dbReference type="InterPro" id="IPR023828">
    <property type="entry name" value="Peptidase_S8_Ser-AS"/>
</dbReference>
<keyword evidence="10" id="KW-1185">Reference proteome</keyword>
<evidence type="ECO:0000256" key="1">
    <source>
        <dbReference type="ARBA" id="ARBA00011073"/>
    </source>
</evidence>
<dbReference type="InterPro" id="IPR036852">
    <property type="entry name" value="Peptidase_S8/S53_dom_sf"/>
</dbReference>
<sequence>MGLSLGTRRWRRIAVALAATGLLAGTPMFVPPPAAAEQRGDDRSSRSDAFWVVLRDRADLSGAAALPSKAARGEFVYNTLTRHADRAQAGIRGLLDRRGARYESYWITNALLVSGDADLRAELRSRPEVERIEPESRPVQPPAPVLGTRARSAGSTPAEAAVEWNIARVGADRVWRETGVRGEGIVVAAIDSGAQVDHPALSASYRGRYSHGAVNHDYHFLDLESACEEGCDRGFHGTHVMGVMAGRRADGPQIGVAPQARWIAAAALSEDKRLAAAQWMIAPTDGAGENPRFDLAPDVVNNSWTSGDENYFSGVARAWIAAGIFPVFAAGNSGAGGSCSTTAWPASLADAYAVGNTTRQDEIFGDSSRGPGLNGLTKPDIAAPGTGIMSSYGPTQDYFELTGTSQAAPHVAAAVALLWSGVPELQGDVAATRRLLDASARDIDDTSCGGTTDDNNAGGEGLLDIPALIRAAPRGGTGGLTGTVAGPAGNALPDAQLVLSGPRSRTLFTDSQGAARLDRMVPGTYTYRATAFGHEDATGTVTVQQGRRVTLAVRLTEMPSATLTGRVGTAGGPDAGAAVAVTGTAASARTDASGNYRLRVPLGTHDLTVTPSHHCWLPTQDRVTVTGDQRVDLDLTPLKDLYGYTCTRPVSGYRTGTTKLDISGSTGASTEVTLPFPLPLYGRATNTVWISTNGAVGFAGPPELLANPQWPLPDYLPPFAAVYAFFSLLDVDSAAGVHLTRAADEVVVEWRNVAVLSPRTREAAGRLSVSLTMRPDGSFTLNYRDVGAGPLAAGKNALIGAENHDGTDAFAFGNLAPLVEGGLGLTIRPPAE</sequence>
<evidence type="ECO:0000259" key="8">
    <source>
        <dbReference type="Pfam" id="PF00082"/>
    </source>
</evidence>
<evidence type="ECO:0000313" key="9">
    <source>
        <dbReference type="EMBL" id="MCM4084259.1"/>
    </source>
</evidence>
<evidence type="ECO:0000256" key="6">
    <source>
        <dbReference type="SAM" id="MobiDB-lite"/>
    </source>
</evidence>
<feature type="domain" description="Peptidase S8/S53" evidence="8">
    <location>
        <begin position="182"/>
        <end position="444"/>
    </location>
</feature>
<organism evidence="9 10">
    <name type="scientific">Paractinoplanes hotanensis</name>
    <dbReference type="NCBI Taxonomy" id="2906497"/>
    <lineage>
        <taxon>Bacteria</taxon>
        <taxon>Bacillati</taxon>
        <taxon>Actinomycetota</taxon>
        <taxon>Actinomycetes</taxon>
        <taxon>Micromonosporales</taxon>
        <taxon>Micromonosporaceae</taxon>
        <taxon>Paractinoplanes</taxon>
    </lineage>
</organism>
<dbReference type="PRINTS" id="PR00723">
    <property type="entry name" value="SUBTILISIN"/>
</dbReference>
<dbReference type="InterPro" id="IPR015500">
    <property type="entry name" value="Peptidase_S8_subtilisin-rel"/>
</dbReference>
<comment type="similarity">
    <text evidence="1 5">Belongs to the peptidase S8 family.</text>
</comment>
<dbReference type="PANTHER" id="PTHR43806">
    <property type="entry name" value="PEPTIDASE S8"/>
    <property type="match status" value="1"/>
</dbReference>
<dbReference type="EMBL" id="JAMQOL010000074">
    <property type="protein sequence ID" value="MCM4084259.1"/>
    <property type="molecule type" value="Genomic_DNA"/>
</dbReference>
<evidence type="ECO:0000256" key="2">
    <source>
        <dbReference type="ARBA" id="ARBA00022670"/>
    </source>
</evidence>
<comment type="caution">
    <text evidence="9">The sequence shown here is derived from an EMBL/GenBank/DDBJ whole genome shotgun (WGS) entry which is preliminary data.</text>
</comment>
<dbReference type="SUPFAM" id="SSF49464">
    <property type="entry name" value="Carboxypeptidase regulatory domain-like"/>
    <property type="match status" value="1"/>
</dbReference>